<dbReference type="Proteomes" id="UP000324106">
    <property type="component" value="Chromosome"/>
</dbReference>
<name>A0A5P2AM44_STRVZ</name>
<feature type="region of interest" description="Disordered" evidence="1">
    <location>
        <begin position="194"/>
        <end position="213"/>
    </location>
</feature>
<evidence type="ECO:0000259" key="2">
    <source>
        <dbReference type="Pfam" id="PF24623"/>
    </source>
</evidence>
<accession>A0A5P2AM44</accession>
<organism evidence="3 4">
    <name type="scientific">Streptomyces venezuelae</name>
    <dbReference type="NCBI Taxonomy" id="54571"/>
    <lineage>
        <taxon>Bacteria</taxon>
        <taxon>Bacillati</taxon>
        <taxon>Actinomycetota</taxon>
        <taxon>Actinomycetes</taxon>
        <taxon>Kitasatosporales</taxon>
        <taxon>Streptomycetaceae</taxon>
        <taxon>Streptomyces</taxon>
    </lineage>
</organism>
<sequence length="230" mass="25183">MDRREVAAVLAYIGRLDPRTIRTETGEARDQIAQWHELLADVPLATEHGWDARAAIRAHILDSPFPILPVDVARKWRSHRRDRLGRHTDPTPATDPDNVSAWRAELAGRRDAVATGTAAPSTHQQITSGRVQPDLETRLRAIGSCIPPAVRTELAPYRPARAAREAAIAQGHADYLSVRCSWCHAQAGELCRSRRVGPDGGARGNAPRATPHPSRIELATMQARQPAVVA</sequence>
<protein>
    <recommendedName>
        <fullName evidence="2">DNA-binding phage zinc finger domain-containing protein</fullName>
    </recommendedName>
</protein>
<evidence type="ECO:0000313" key="3">
    <source>
        <dbReference type="EMBL" id="QES18668.1"/>
    </source>
</evidence>
<dbReference type="OrthoDB" id="4295854at2"/>
<proteinExistence type="predicted"/>
<reference evidence="3 4" key="1">
    <citation type="submission" date="2018-05" db="EMBL/GenBank/DDBJ databases">
        <title>Streptomyces venezuelae.</title>
        <authorList>
            <person name="Kim W."/>
            <person name="Lee N."/>
            <person name="Cho B.-K."/>
        </authorList>
    </citation>
    <scope>NUCLEOTIDE SEQUENCE [LARGE SCALE GENOMIC DNA]</scope>
    <source>
        <strain evidence="3 4">ATCC 15068</strain>
    </source>
</reference>
<dbReference type="RefSeq" id="WP_150264487.1">
    <property type="nucleotide sequence ID" value="NZ_CP029194.1"/>
</dbReference>
<dbReference type="EMBL" id="CP029194">
    <property type="protein sequence ID" value="QES18668.1"/>
    <property type="molecule type" value="Genomic_DNA"/>
</dbReference>
<evidence type="ECO:0000313" key="4">
    <source>
        <dbReference type="Proteomes" id="UP000324106"/>
    </source>
</evidence>
<gene>
    <name evidence="3" type="ORF">DEJ46_05855</name>
</gene>
<evidence type="ECO:0000256" key="1">
    <source>
        <dbReference type="SAM" id="MobiDB-lite"/>
    </source>
</evidence>
<feature type="domain" description="DNA-binding phage zinc finger" evidence="2">
    <location>
        <begin position="153"/>
        <end position="227"/>
    </location>
</feature>
<dbReference type="InterPro" id="IPR056911">
    <property type="entry name" value="Phage_Znf_bind_put"/>
</dbReference>
<feature type="region of interest" description="Disordered" evidence="1">
    <location>
        <begin position="79"/>
        <end position="98"/>
    </location>
</feature>
<dbReference type="Pfam" id="PF24623">
    <property type="entry name" value="Phage_zn_bind_8"/>
    <property type="match status" value="1"/>
</dbReference>
<dbReference type="AlphaFoldDB" id="A0A5P2AM44"/>